<comment type="caution">
    <text evidence="1">The sequence shown here is derived from an EMBL/GenBank/DDBJ whole genome shotgun (WGS) entry which is preliminary data.</text>
</comment>
<accession>A0AAD3Y6N4</accession>
<sequence>MCHIIITKINDIGPNPYPHSLVARCGLGSVLSVDLGRPARNHIDDVGSNTVPQLLSGSVACYLGGLPRISQEPCEVLKELPSRQCGDEGTQLHLIREPEDWTGLCGELVKESLQALLRLLSDANEVLELFFFPSARGELAQEAIGKLAE</sequence>
<organism evidence="1 2">
    <name type="scientific">Nepenthes gracilis</name>
    <name type="common">Slender pitcher plant</name>
    <dbReference type="NCBI Taxonomy" id="150966"/>
    <lineage>
        <taxon>Eukaryota</taxon>
        <taxon>Viridiplantae</taxon>
        <taxon>Streptophyta</taxon>
        <taxon>Embryophyta</taxon>
        <taxon>Tracheophyta</taxon>
        <taxon>Spermatophyta</taxon>
        <taxon>Magnoliopsida</taxon>
        <taxon>eudicotyledons</taxon>
        <taxon>Gunneridae</taxon>
        <taxon>Pentapetalae</taxon>
        <taxon>Caryophyllales</taxon>
        <taxon>Nepenthaceae</taxon>
        <taxon>Nepenthes</taxon>
    </lineage>
</organism>
<gene>
    <name evidence="1" type="ORF">Nepgr_030539</name>
</gene>
<dbReference type="AlphaFoldDB" id="A0AAD3Y6N4"/>
<dbReference type="EMBL" id="BSYO01000035">
    <property type="protein sequence ID" value="GMH28696.1"/>
    <property type="molecule type" value="Genomic_DNA"/>
</dbReference>
<evidence type="ECO:0000313" key="1">
    <source>
        <dbReference type="EMBL" id="GMH28696.1"/>
    </source>
</evidence>
<proteinExistence type="predicted"/>
<dbReference type="Proteomes" id="UP001279734">
    <property type="component" value="Unassembled WGS sequence"/>
</dbReference>
<reference evidence="1" key="1">
    <citation type="submission" date="2023-05" db="EMBL/GenBank/DDBJ databases">
        <title>Nepenthes gracilis genome sequencing.</title>
        <authorList>
            <person name="Fukushima K."/>
        </authorList>
    </citation>
    <scope>NUCLEOTIDE SEQUENCE</scope>
    <source>
        <strain evidence="1">SING2019-196</strain>
    </source>
</reference>
<keyword evidence="2" id="KW-1185">Reference proteome</keyword>
<name>A0AAD3Y6N4_NEPGR</name>
<evidence type="ECO:0000313" key="2">
    <source>
        <dbReference type="Proteomes" id="UP001279734"/>
    </source>
</evidence>
<protein>
    <submittedName>
        <fullName evidence="1">Uncharacterized protein</fullName>
    </submittedName>
</protein>